<dbReference type="GO" id="GO:0031119">
    <property type="term" value="P:tRNA pseudouridine synthesis"/>
    <property type="evidence" value="ECO:0007669"/>
    <property type="project" value="UniProtKB-UniRule"/>
</dbReference>
<dbReference type="InterPro" id="IPR004802">
    <property type="entry name" value="tRNA_PsdUridine_synth_B_fam"/>
</dbReference>
<dbReference type="NCBIfam" id="TIGR00425">
    <property type="entry name" value="CBF5"/>
    <property type="match status" value="1"/>
</dbReference>
<dbReference type="SMART" id="SM01136">
    <property type="entry name" value="DKCLD"/>
    <property type="match status" value="1"/>
</dbReference>
<name>A0A1H6J7X5_9EURY</name>
<dbReference type="GO" id="GO:1990481">
    <property type="term" value="P:mRNA pseudouridine synthesis"/>
    <property type="evidence" value="ECO:0007669"/>
    <property type="project" value="TreeGrafter"/>
</dbReference>
<dbReference type="PANTHER" id="PTHR23127">
    <property type="entry name" value="CENTROMERE/MICROTUBULE BINDING PROTEIN CBF5"/>
    <property type="match status" value="1"/>
</dbReference>
<feature type="compositionally biased region" description="Basic and acidic residues" evidence="2">
    <location>
        <begin position="8"/>
        <end position="50"/>
    </location>
</feature>
<dbReference type="Pfam" id="PF01509">
    <property type="entry name" value="TruB_N"/>
    <property type="match status" value="1"/>
</dbReference>
<dbReference type="InterPro" id="IPR026326">
    <property type="entry name" value="TruB_arch"/>
</dbReference>
<dbReference type="STRING" id="1267564.SAMN05192561_1083"/>
<comment type="catalytic activity">
    <reaction evidence="1">
        <text>uridine(55) in tRNA = pseudouridine(55) in tRNA</text>
        <dbReference type="Rhea" id="RHEA:42532"/>
        <dbReference type="Rhea" id="RHEA-COMP:10101"/>
        <dbReference type="Rhea" id="RHEA-COMP:10102"/>
        <dbReference type="ChEBI" id="CHEBI:65314"/>
        <dbReference type="ChEBI" id="CHEBI:65315"/>
        <dbReference type="EC" id="5.4.99.25"/>
    </reaction>
</comment>
<dbReference type="Proteomes" id="UP000199215">
    <property type="component" value="Unassembled WGS sequence"/>
</dbReference>
<dbReference type="GO" id="GO:0000495">
    <property type="term" value="P:box H/ACA sno(s)RNA 3'-end processing"/>
    <property type="evidence" value="ECO:0007669"/>
    <property type="project" value="TreeGrafter"/>
</dbReference>
<feature type="region of interest" description="Disordered" evidence="2">
    <location>
        <begin position="1"/>
        <end position="66"/>
    </location>
</feature>
<feature type="active site" description="Nucleophile" evidence="1">
    <location>
        <position position="123"/>
    </location>
</feature>
<dbReference type="Pfam" id="PF08068">
    <property type="entry name" value="DKCLD"/>
    <property type="match status" value="1"/>
</dbReference>
<dbReference type="InterPro" id="IPR002501">
    <property type="entry name" value="PsdUridine_synth_N"/>
</dbReference>
<dbReference type="PANTHER" id="PTHR23127:SF0">
    <property type="entry name" value="H_ACA RIBONUCLEOPROTEIN COMPLEX SUBUNIT DKC1"/>
    <property type="match status" value="1"/>
</dbReference>
<evidence type="ECO:0000256" key="2">
    <source>
        <dbReference type="SAM" id="MobiDB-lite"/>
    </source>
</evidence>
<evidence type="ECO:0000256" key="1">
    <source>
        <dbReference type="HAMAP-Rule" id="MF_01081"/>
    </source>
</evidence>
<evidence type="ECO:0000313" key="4">
    <source>
        <dbReference type="EMBL" id="SEH56801.1"/>
    </source>
</evidence>
<reference evidence="4 5" key="1">
    <citation type="submission" date="2016-10" db="EMBL/GenBank/DDBJ databases">
        <authorList>
            <person name="de Groot N.N."/>
        </authorList>
    </citation>
    <scope>NUCLEOTIDE SEQUENCE [LARGE SCALE GENOMIC DNA]</scope>
    <source>
        <strain evidence="4 5">IBRC-M10418</strain>
    </source>
</reference>
<dbReference type="EMBL" id="FNWU01000008">
    <property type="protein sequence ID" value="SEH56801.1"/>
    <property type="molecule type" value="Genomic_DNA"/>
</dbReference>
<dbReference type="SUPFAM" id="SSF55120">
    <property type="entry name" value="Pseudouridine synthase"/>
    <property type="match status" value="1"/>
</dbReference>
<gene>
    <name evidence="1" type="primary">truB</name>
    <name evidence="4" type="ORF">SAMN05192561_1083</name>
</gene>
<organism evidence="4 5">
    <name type="scientific">Halopenitus malekzadehii</name>
    <dbReference type="NCBI Taxonomy" id="1267564"/>
    <lineage>
        <taxon>Archaea</taxon>
        <taxon>Methanobacteriati</taxon>
        <taxon>Methanobacteriota</taxon>
        <taxon>Stenosarchaea group</taxon>
        <taxon>Halobacteria</taxon>
        <taxon>Halobacteriales</taxon>
        <taxon>Haloferacaceae</taxon>
        <taxon>Halopenitus</taxon>
    </lineage>
</organism>
<dbReference type="GO" id="GO:0031118">
    <property type="term" value="P:rRNA pseudouridine synthesis"/>
    <property type="evidence" value="ECO:0007669"/>
    <property type="project" value="TreeGrafter"/>
</dbReference>
<sequence>MVDDTDADERGTHDADGHEHDDARDPDEHDADAHDADTHGVDERDVHGAESDPGSPADRLRPAPEDRSPAELLRFGVVNLDKPAGPSSHQVSAWVRDGINDALADLDPDGPGIDGVAHSGTLDPKVTGCLPTLTGTATRAAQVFLEGHKEYVAELELHASAPSDLAAVVAEFEGEIYQKPPRKSAVTRRLRTRTIHELDVLEVADRRALLRIRCESGTYVRKLCHDLGLALGTGAHMGALRRSATDPFDDAALHTLQDLWDALAWAREGDAAFLREVVRPAEDALDHLPTVTIAPSAAATVATGAPIYAPGVIDVDVGSGPAADIAAEIVTTGTVPDDADAPLVACSLPNGSAVCLGRLVGDPGAEAGTVVALERVLV</sequence>
<comment type="similarity">
    <text evidence="1">Belongs to the pseudouridine synthase TruB family. Type 2 subfamily.</text>
</comment>
<dbReference type="PROSITE" id="PS50890">
    <property type="entry name" value="PUA"/>
    <property type="match status" value="1"/>
</dbReference>
<dbReference type="HAMAP" id="MF_01081">
    <property type="entry name" value="TruB_arch"/>
    <property type="match status" value="1"/>
</dbReference>
<dbReference type="GO" id="GO:0003723">
    <property type="term" value="F:RNA binding"/>
    <property type="evidence" value="ECO:0007669"/>
    <property type="project" value="InterPro"/>
</dbReference>
<evidence type="ECO:0000259" key="3">
    <source>
        <dbReference type="SMART" id="SM01136"/>
    </source>
</evidence>
<keyword evidence="5" id="KW-1185">Reference proteome</keyword>
<accession>A0A1H6J7X5</accession>
<dbReference type="Pfam" id="PF16198">
    <property type="entry name" value="TruB_C_2"/>
    <property type="match status" value="1"/>
</dbReference>
<dbReference type="InterPro" id="IPR020103">
    <property type="entry name" value="PsdUridine_synth_cat_dom_sf"/>
</dbReference>
<keyword evidence="1" id="KW-0819">tRNA processing</keyword>
<dbReference type="GO" id="GO:0031120">
    <property type="term" value="P:snRNA pseudouridine synthesis"/>
    <property type="evidence" value="ECO:0007669"/>
    <property type="project" value="TreeGrafter"/>
</dbReference>
<dbReference type="GO" id="GO:0160148">
    <property type="term" value="F:tRNA pseudouridine(55) synthase activity"/>
    <property type="evidence" value="ECO:0007669"/>
    <property type="project" value="UniProtKB-EC"/>
</dbReference>
<dbReference type="NCBIfam" id="NF003280">
    <property type="entry name" value="PRK04270.1"/>
    <property type="match status" value="1"/>
</dbReference>
<dbReference type="RefSeq" id="WP_092817328.1">
    <property type="nucleotide sequence ID" value="NZ_FNWU01000008.1"/>
</dbReference>
<dbReference type="Gene3D" id="3.30.2350.10">
    <property type="entry name" value="Pseudouridine synthase"/>
    <property type="match status" value="1"/>
</dbReference>
<dbReference type="InterPro" id="IPR032819">
    <property type="entry name" value="TruB_C"/>
</dbReference>
<dbReference type="AlphaFoldDB" id="A0A1H6J7X5"/>
<feature type="domain" description="Dyskerin-like" evidence="3">
    <location>
        <begin position="58"/>
        <end position="92"/>
    </location>
</feature>
<keyword evidence="1" id="KW-0413">Isomerase</keyword>
<protein>
    <recommendedName>
        <fullName evidence="1">Probable tRNA pseudouridine synthase B</fullName>
        <ecNumber evidence="1">5.4.99.25</ecNumber>
    </recommendedName>
    <alternativeName>
        <fullName evidence="1">tRNA pseudouridine(55) synthase</fullName>
        <shortName evidence="1">Psi55 synthase</shortName>
    </alternativeName>
    <alternativeName>
        <fullName evidence="1">tRNA pseudouridylate synthase</fullName>
    </alternativeName>
    <alternativeName>
        <fullName evidence="1">tRNA-uridine isomerase</fullName>
    </alternativeName>
</protein>
<proteinExistence type="inferred from homology"/>
<dbReference type="EC" id="5.4.99.25" evidence="1"/>
<evidence type="ECO:0000313" key="5">
    <source>
        <dbReference type="Proteomes" id="UP000199215"/>
    </source>
</evidence>
<dbReference type="InterPro" id="IPR012960">
    <property type="entry name" value="Dyskerin-like"/>
</dbReference>
<dbReference type="OrthoDB" id="35866at2157"/>
<comment type="function">
    <text evidence="1">Could be responsible for synthesis of pseudouridine from uracil-55 in the psi GC loop of transfer RNAs.</text>
</comment>